<dbReference type="AlphaFoldDB" id="A0A9X1JXD5"/>
<dbReference type="EMBL" id="JAHXDN010000001">
    <property type="protein sequence ID" value="MBW4707100.1"/>
    <property type="molecule type" value="Genomic_DNA"/>
</dbReference>
<comment type="caution">
    <text evidence="1">The sequence shown here is derived from an EMBL/GenBank/DDBJ whole genome shotgun (WGS) entry which is preliminary data.</text>
</comment>
<evidence type="ECO:0000313" key="2">
    <source>
        <dbReference type="Proteomes" id="UP001138661"/>
    </source>
</evidence>
<dbReference type="RefSeq" id="WP_219499562.1">
    <property type="nucleotide sequence ID" value="NZ_JAHXDN010000001.1"/>
</dbReference>
<name>A0A9X1JXD5_9RHOB</name>
<reference evidence="1" key="1">
    <citation type="submission" date="2021-07" db="EMBL/GenBank/DDBJ databases">
        <title>Roseobacter insulae sp. nov., isolated from a tidal flat.</title>
        <authorList>
            <person name="Park S."/>
            <person name="Yoon J.-H."/>
        </authorList>
    </citation>
    <scope>NUCLEOTIDE SEQUENCE</scope>
    <source>
        <strain evidence="1">YSTF-M11</strain>
    </source>
</reference>
<gene>
    <name evidence="1" type="ORF">KX928_04790</name>
</gene>
<dbReference type="Proteomes" id="UP001138661">
    <property type="component" value="Unassembled WGS sequence"/>
</dbReference>
<keyword evidence="2" id="KW-1185">Reference proteome</keyword>
<organism evidence="1 2">
    <name type="scientific">Roseobacter insulae</name>
    <dbReference type="NCBI Taxonomy" id="2859783"/>
    <lineage>
        <taxon>Bacteria</taxon>
        <taxon>Pseudomonadati</taxon>
        <taxon>Pseudomonadota</taxon>
        <taxon>Alphaproteobacteria</taxon>
        <taxon>Rhodobacterales</taxon>
        <taxon>Roseobacteraceae</taxon>
        <taxon>Roseobacter</taxon>
    </lineage>
</organism>
<sequence length="557" mass="61620">MADYKFSVRLYGAFDAWLVENKRLVIKNQKLRAMIALLIKAPDGRRSRTFLRSMLWPLAYDEERGNSSLRQCISSLRGALGPACAYVLDDSDRSCVKLNLEHVEVIGLPTDGLFLEGLDLTGLTEFEDWLRDQRKNPVFAQTLAPPTSLPPVATRPVDRVIPALGVLPFLSLHKGNEHGLLGDMLAEEVARTLSKSHFANIKSHFSCRSINARHVDLDTLKNALNVDYVVSGALVCKANSFRVTVDLIEMATGDFVWSSEFKGDLNAFFASESTVAAEIALAVSKSVLRTSLDLASATPLPDTNSHDLFMSAVYLLHKQDIASSARSRKYLEELLRRAPRNSVVHSWLGLWYVLCLSQGWHDNASLDATRAKDCTARALELNPTCAFSLSVDGILESNVLKNFDVARQRFEHALDLDPNNAYGCLFSGVSHAIQGAYEPAVAQTRQSRILSPLDPGAYLFDTLSATAELSAMRYVEALALAERSYQRNPMHNSTLRTRTIALHGLGRMEEAKASARELARREPNLTISGYLSTHPAAQFDTGKRWAKALEEAGIRKS</sequence>
<protein>
    <submittedName>
        <fullName evidence="1">Uncharacterized protein</fullName>
    </submittedName>
</protein>
<accession>A0A9X1JXD5</accession>
<evidence type="ECO:0000313" key="1">
    <source>
        <dbReference type="EMBL" id="MBW4707100.1"/>
    </source>
</evidence>
<proteinExistence type="predicted"/>